<dbReference type="GO" id="GO:0016853">
    <property type="term" value="F:isomerase activity"/>
    <property type="evidence" value="ECO:0007669"/>
    <property type="project" value="UniProtKB-KW"/>
</dbReference>
<dbReference type="Pfam" id="PF01323">
    <property type="entry name" value="DSBA"/>
    <property type="match status" value="1"/>
</dbReference>
<feature type="domain" description="DSBA-like thioredoxin" evidence="1">
    <location>
        <begin position="5"/>
        <end position="140"/>
    </location>
</feature>
<name>A0ABS4GU17_9BACL</name>
<dbReference type="CDD" id="cd03024">
    <property type="entry name" value="DsbA_FrnE"/>
    <property type="match status" value="1"/>
</dbReference>
<dbReference type="Gene3D" id="3.40.30.10">
    <property type="entry name" value="Glutaredoxin"/>
    <property type="match status" value="1"/>
</dbReference>
<sequence>MTRNQAIESAKNLERQAQMVGLEFNFETIVMTNTFDAHRLTQFAAEKGKMHEMTERLFRAYFTDSKHIGDHQTLIQLAEEVGLNGEEVATMLKGNEYAMVVRGEEQEASHLGVTGVPFYVIDRKYAVSGAQPSEVFLQALEKAWQETQPLTVLNDQGEVCDESGCRIPDKTE</sequence>
<keyword evidence="2" id="KW-0413">Isomerase</keyword>
<accession>A0ABS4GU17</accession>
<dbReference type="SUPFAM" id="SSF52833">
    <property type="entry name" value="Thioredoxin-like"/>
    <property type="match status" value="1"/>
</dbReference>
<evidence type="ECO:0000259" key="1">
    <source>
        <dbReference type="Pfam" id="PF01323"/>
    </source>
</evidence>
<keyword evidence="3" id="KW-1185">Reference proteome</keyword>
<comment type="caution">
    <text evidence="2">The sequence shown here is derived from an EMBL/GenBank/DDBJ whole genome shotgun (WGS) entry which is preliminary data.</text>
</comment>
<proteinExistence type="predicted"/>
<organism evidence="2 3">
    <name type="scientific">Ammoniphilus resinae</name>
    <dbReference type="NCBI Taxonomy" id="861532"/>
    <lineage>
        <taxon>Bacteria</taxon>
        <taxon>Bacillati</taxon>
        <taxon>Bacillota</taxon>
        <taxon>Bacilli</taxon>
        <taxon>Bacillales</taxon>
        <taxon>Paenibacillaceae</taxon>
        <taxon>Aneurinibacillus group</taxon>
        <taxon>Ammoniphilus</taxon>
    </lineage>
</organism>
<dbReference type="PANTHER" id="PTHR13887:SF41">
    <property type="entry name" value="THIOREDOXIN SUPERFAMILY PROTEIN"/>
    <property type="match status" value="1"/>
</dbReference>
<evidence type="ECO:0000313" key="3">
    <source>
        <dbReference type="Proteomes" id="UP001519343"/>
    </source>
</evidence>
<evidence type="ECO:0000313" key="2">
    <source>
        <dbReference type="EMBL" id="MBP1933370.1"/>
    </source>
</evidence>
<dbReference type="EMBL" id="JAGGKT010000011">
    <property type="protein sequence ID" value="MBP1933370.1"/>
    <property type="molecule type" value="Genomic_DNA"/>
</dbReference>
<dbReference type="Proteomes" id="UP001519343">
    <property type="component" value="Unassembled WGS sequence"/>
</dbReference>
<dbReference type="InterPro" id="IPR036249">
    <property type="entry name" value="Thioredoxin-like_sf"/>
</dbReference>
<reference evidence="2 3" key="1">
    <citation type="submission" date="2021-03" db="EMBL/GenBank/DDBJ databases">
        <title>Genomic Encyclopedia of Type Strains, Phase IV (KMG-IV): sequencing the most valuable type-strain genomes for metagenomic binning, comparative biology and taxonomic classification.</title>
        <authorList>
            <person name="Goeker M."/>
        </authorList>
    </citation>
    <scope>NUCLEOTIDE SEQUENCE [LARGE SCALE GENOMIC DNA]</scope>
    <source>
        <strain evidence="2 3">DSM 24738</strain>
    </source>
</reference>
<protein>
    <submittedName>
        <fullName evidence="2">DsbA family dithiol-disulfide isomerase</fullName>
    </submittedName>
</protein>
<dbReference type="PANTHER" id="PTHR13887">
    <property type="entry name" value="GLUTATHIONE S-TRANSFERASE KAPPA"/>
    <property type="match status" value="1"/>
</dbReference>
<dbReference type="InterPro" id="IPR001853">
    <property type="entry name" value="DSBA-like_thioredoxin_dom"/>
</dbReference>
<gene>
    <name evidence="2" type="ORF">J2Z37_003383</name>
</gene>